<protein>
    <submittedName>
        <fullName evidence="2">D-aminoacylase</fullName>
    </submittedName>
</protein>
<dbReference type="SUPFAM" id="SSF51556">
    <property type="entry name" value="Metallo-dependent hydrolases"/>
    <property type="match status" value="1"/>
</dbReference>
<feature type="domain" description="Amidohydrolase 3" evidence="1">
    <location>
        <begin position="46"/>
        <end position="254"/>
    </location>
</feature>
<dbReference type="InterPro" id="IPR011059">
    <property type="entry name" value="Metal-dep_hydrolase_composite"/>
</dbReference>
<sequence>MSYNILIKGGTVIDGQNNPPFKADVRVSGGKIVKVGENLQREGVERVVDATGCYVTPGFIETHNHYDAPMWWMPNMFPLPGYGITTSINANCGFGAAPVPDTKEAKDAMIGIFSFFEDIPLQPFHEQLPWDWKTWGEYRDSMQRHLKVPLNFEFFAGHQPIRLAAMGMDATKRVATDEEIKTMQDMLREALDAGACGFSSNTMDYDGDGNPVPSLLADDREFNALFDVMDEYPDKTVEIIISTFQRFTGVADMERLVPMLKDRKFRTQWAGVPFLKYQLSRGIAPLIDEHERYKKEGWPLYTGFTHVAPATMINFNSPLTFAQNNILAWVEVARETNATKKLELLQNEEWRERARASWEEMYPQAMWRKPETVIMRDSQYRVGPYGSNVTFKDVLDLRGDNVHPSDALADWVIENGIGSTLGYGMEINSQQQIIDLFKDENALGNISDSGAHAQMLCGIGDHIDLINSYARDNNHLTIEMAVYNLTGKLANFFGFRDRGHIAEGKTADIAIWNIDEIERRPMIKEFDVPDGSGGRAYRYTRDAAPMRMTLVHGEPVFDGGSFTGAYPGRIAGHETHEAFAQAAE</sequence>
<accession>A0A437LUV0</accession>
<reference evidence="2 3" key="1">
    <citation type="submission" date="2019-01" db="EMBL/GenBank/DDBJ databases">
        <authorList>
            <person name="Chen W.-M."/>
        </authorList>
    </citation>
    <scope>NUCLEOTIDE SEQUENCE [LARGE SCALE GENOMIC DNA]</scope>
    <source>
        <strain evidence="2 3">CCP-7</strain>
    </source>
</reference>
<proteinExistence type="predicted"/>
<gene>
    <name evidence="2" type="ORF">EOD43_22775</name>
</gene>
<dbReference type="Gene3D" id="3.20.20.140">
    <property type="entry name" value="Metal-dependent hydrolases"/>
    <property type="match status" value="2"/>
</dbReference>
<dbReference type="Gene3D" id="2.30.40.10">
    <property type="entry name" value="Urease, subunit C, domain 1"/>
    <property type="match status" value="2"/>
</dbReference>
<dbReference type="PANTHER" id="PTHR11647">
    <property type="entry name" value="HYDRANTOINASE/DIHYDROPYRIMIDINASE FAMILY MEMBER"/>
    <property type="match status" value="1"/>
</dbReference>
<dbReference type="GO" id="GO:0016812">
    <property type="term" value="F:hydrolase activity, acting on carbon-nitrogen (but not peptide) bonds, in cyclic amides"/>
    <property type="evidence" value="ECO:0007669"/>
    <property type="project" value="TreeGrafter"/>
</dbReference>
<dbReference type="RefSeq" id="WP_127746737.1">
    <property type="nucleotide sequence ID" value="NZ_SACN01000006.1"/>
</dbReference>
<dbReference type="InterPro" id="IPR050378">
    <property type="entry name" value="Metallo-dep_Hydrolases_sf"/>
</dbReference>
<evidence type="ECO:0000259" key="1">
    <source>
        <dbReference type="Pfam" id="PF07969"/>
    </source>
</evidence>
<name>A0A437LUV0_9SPHN</name>
<dbReference type="Proteomes" id="UP000282971">
    <property type="component" value="Unassembled WGS sequence"/>
</dbReference>
<comment type="caution">
    <text evidence="2">The sequence shown here is derived from an EMBL/GenBank/DDBJ whole genome shotgun (WGS) entry which is preliminary data.</text>
</comment>
<evidence type="ECO:0000313" key="2">
    <source>
        <dbReference type="EMBL" id="RVT89147.1"/>
    </source>
</evidence>
<feature type="domain" description="Amidohydrolase 3" evidence="1">
    <location>
        <begin position="469"/>
        <end position="557"/>
    </location>
</feature>
<organism evidence="2 3">
    <name type="scientific">Sphingomonas crocodyli</name>
    <dbReference type="NCBI Taxonomy" id="1979270"/>
    <lineage>
        <taxon>Bacteria</taxon>
        <taxon>Pseudomonadati</taxon>
        <taxon>Pseudomonadota</taxon>
        <taxon>Alphaproteobacteria</taxon>
        <taxon>Sphingomonadales</taxon>
        <taxon>Sphingomonadaceae</taxon>
        <taxon>Sphingomonas</taxon>
    </lineage>
</organism>
<dbReference type="Pfam" id="PF07969">
    <property type="entry name" value="Amidohydro_3"/>
    <property type="match status" value="2"/>
</dbReference>
<dbReference type="EMBL" id="SACN01000006">
    <property type="protein sequence ID" value="RVT89147.1"/>
    <property type="molecule type" value="Genomic_DNA"/>
</dbReference>
<dbReference type="SUPFAM" id="SSF51338">
    <property type="entry name" value="Composite domain of metallo-dependent hydrolases"/>
    <property type="match status" value="2"/>
</dbReference>
<dbReference type="OrthoDB" id="9796020at2"/>
<dbReference type="InterPro" id="IPR013108">
    <property type="entry name" value="Amidohydro_3"/>
</dbReference>
<evidence type="ECO:0000313" key="3">
    <source>
        <dbReference type="Proteomes" id="UP000282971"/>
    </source>
</evidence>
<dbReference type="GO" id="GO:0005829">
    <property type="term" value="C:cytosol"/>
    <property type="evidence" value="ECO:0007669"/>
    <property type="project" value="TreeGrafter"/>
</dbReference>
<keyword evidence="3" id="KW-1185">Reference proteome</keyword>
<dbReference type="AlphaFoldDB" id="A0A437LUV0"/>
<dbReference type="InterPro" id="IPR032466">
    <property type="entry name" value="Metal_Hydrolase"/>
</dbReference>
<dbReference type="PANTHER" id="PTHR11647:SF1">
    <property type="entry name" value="COLLAPSIN RESPONSE MEDIATOR PROTEIN"/>
    <property type="match status" value="1"/>
</dbReference>